<evidence type="ECO:0000256" key="1">
    <source>
        <dbReference type="SAM" id="Phobius"/>
    </source>
</evidence>
<accession>A0ABW4MUV4</accession>
<comment type="caution">
    <text evidence="2">The sequence shown here is derived from an EMBL/GenBank/DDBJ whole genome shotgun (WGS) entry which is preliminary data.</text>
</comment>
<keyword evidence="1" id="KW-0812">Transmembrane</keyword>
<name>A0ABW4MUV4_9BACI</name>
<evidence type="ECO:0000313" key="2">
    <source>
        <dbReference type="EMBL" id="MFD1781401.1"/>
    </source>
</evidence>
<evidence type="ECO:0000313" key="3">
    <source>
        <dbReference type="Proteomes" id="UP001597227"/>
    </source>
</evidence>
<reference evidence="3" key="1">
    <citation type="journal article" date="2019" name="Int. J. Syst. Evol. Microbiol.">
        <title>The Global Catalogue of Microorganisms (GCM) 10K type strain sequencing project: providing services to taxonomists for standard genome sequencing and annotation.</title>
        <authorList>
            <consortium name="The Broad Institute Genomics Platform"/>
            <consortium name="The Broad Institute Genome Sequencing Center for Infectious Disease"/>
            <person name="Wu L."/>
            <person name="Ma J."/>
        </authorList>
    </citation>
    <scope>NUCLEOTIDE SEQUENCE [LARGE SCALE GENOMIC DNA]</scope>
    <source>
        <strain evidence="3">CCUG 15531</strain>
    </source>
</reference>
<keyword evidence="3" id="KW-1185">Reference proteome</keyword>
<gene>
    <name evidence="2" type="ORF">ACFSFW_22405</name>
</gene>
<sequence>MTIYESLVLMLSFASLVVAILSFDNNKK</sequence>
<keyword evidence="1" id="KW-1133">Transmembrane helix</keyword>
<dbReference type="RefSeq" id="WP_369695634.1">
    <property type="nucleotide sequence ID" value="NZ_JBHUEK010000034.1"/>
</dbReference>
<proteinExistence type="predicted"/>
<dbReference type="Proteomes" id="UP001597227">
    <property type="component" value="Unassembled WGS sequence"/>
</dbReference>
<dbReference type="EMBL" id="JBHUEK010000034">
    <property type="protein sequence ID" value="MFD1781401.1"/>
    <property type="molecule type" value="Genomic_DNA"/>
</dbReference>
<dbReference type="Pfam" id="PF16935">
    <property type="entry name" value="Hol_Tox"/>
    <property type="match status" value="1"/>
</dbReference>
<keyword evidence="1" id="KW-0472">Membrane</keyword>
<protein>
    <submittedName>
        <fullName evidence="2">Holin-like toxin</fullName>
    </submittedName>
</protein>
<organism evidence="2 3">
    <name type="scientific">Fredinandcohnia salidurans</name>
    <dbReference type="NCBI Taxonomy" id="2595041"/>
    <lineage>
        <taxon>Bacteria</taxon>
        <taxon>Bacillati</taxon>
        <taxon>Bacillota</taxon>
        <taxon>Bacilli</taxon>
        <taxon>Bacillales</taxon>
        <taxon>Bacillaceae</taxon>
        <taxon>Fredinandcohnia</taxon>
    </lineage>
</organism>
<feature type="transmembrane region" description="Helical" evidence="1">
    <location>
        <begin position="6"/>
        <end position="23"/>
    </location>
</feature>
<dbReference type="InterPro" id="IPR031616">
    <property type="entry name" value="BsrE-like"/>
</dbReference>